<dbReference type="InterPro" id="IPR013815">
    <property type="entry name" value="ATP_grasp_subdomain_1"/>
</dbReference>
<keyword evidence="3 5" id="KW-0067">ATP-binding</keyword>
<dbReference type="CDD" id="cd04301">
    <property type="entry name" value="NAT_SF"/>
    <property type="match status" value="1"/>
</dbReference>
<dbReference type="InterPro" id="IPR032875">
    <property type="entry name" value="Succ_CoA_lig_flav_dom"/>
</dbReference>
<dbReference type="PROSITE" id="PS51186">
    <property type="entry name" value="GNAT"/>
    <property type="match status" value="1"/>
</dbReference>
<evidence type="ECO:0000256" key="1">
    <source>
        <dbReference type="ARBA" id="ARBA00022598"/>
    </source>
</evidence>
<comment type="similarity">
    <text evidence="4">In the N-terminal section; belongs to the acetate CoA ligase alpha subunit family.</text>
</comment>
<dbReference type="InterPro" id="IPR036291">
    <property type="entry name" value="NAD(P)-bd_dom_sf"/>
</dbReference>
<sequence>MRPHYLDKLFAPESVAVFGASEKTGSVGGQVLRNLLAAGFPGSLYAVNPKYDAVMDQPCFERLGDIGQRVDMAVVATPAETVPGIVRECGEHGVEVAVVMSAGFGEAGAKGRRLERDLEEYARYYGIRVLGPNCLGVIRPGRGVNATFSNNSAEPGNLALVSQSGALCTAILDWARPHQVGFSAMVSLGDAADVDFGDVLDYLALDAQTSSILLYVEGIHNARGFVSGLRSAARLKPVIVVKAGRHAAGSRAAMSHTGALVGGDDVFDSALGRAGAVRARTIDQLFAAAQMLAERPKVGGSRLGIVTNAGGPGVLATDRAIDVGVDVPELAEGTVERLNQRLPEHWSGGNPLDILGDASPERYGEALSACLADRNLDGVLAMLTPQAMTRPREAADAVVEAHRASDKPVLACWMGEEQVAPGWQRFREAQVPYFGSPEAAVEAFSYLATHRRNQEQLLQVPGPRSFRSEPDPEGARLIIEGALAEHREVLSEMESKAVLTAFGVPVLPSVEVTSANQALVMAESIGFPVAMKINSPDISHKSDVGGVRLNIGNAQAVRHAYNELLEEVARQLPEARLHGVVLERMYTHPHRRELLVGVLRDPVFGPVVSFGAGGTAVEIMRDRAVALPPLNSFLARRLVEETRISRLLDAYRNLHAADRTALESTLLGVSELVCELPHIQELDINPLMADPEGVWAVDARVRVKAPTPTLEPYGHMAIHPYPSELGGHFQLADGTEIVIRPIRPEDAEIEQEFVRNLSEESKYYRFMRTLHELTQEMLVRFTQIDYDREMAFVAVTKRGGREVELGVARYTVNPDGESCEFAIVVADEWRRQGLGSRLAQILMETAKERGLKVMEGEMLSNNTEMRALAERLHFTVRPSDQDPGILVLRKEL</sequence>
<dbReference type="InterPro" id="IPR016181">
    <property type="entry name" value="Acyl_CoA_acyltransferase"/>
</dbReference>
<accession>A0A0P9GJI4</accession>
<dbReference type="SUPFAM" id="SSF56059">
    <property type="entry name" value="Glutathione synthetase ATP-binding domain-like"/>
    <property type="match status" value="1"/>
</dbReference>
<dbReference type="Pfam" id="PF13549">
    <property type="entry name" value="ATP-grasp_5"/>
    <property type="match status" value="1"/>
</dbReference>
<dbReference type="SUPFAM" id="SSF52210">
    <property type="entry name" value="Succinyl-CoA synthetase domains"/>
    <property type="match status" value="2"/>
</dbReference>
<name>A0A0P9GJI4_9GAMM</name>
<keyword evidence="9" id="KW-1185">Reference proteome</keyword>
<feature type="domain" description="N-acetyltransferase" evidence="7">
    <location>
        <begin position="737"/>
        <end position="892"/>
    </location>
</feature>
<dbReference type="InterPro" id="IPR043938">
    <property type="entry name" value="Ligase_CoA_dom"/>
</dbReference>
<evidence type="ECO:0000259" key="7">
    <source>
        <dbReference type="PROSITE" id="PS51186"/>
    </source>
</evidence>
<dbReference type="InterPro" id="IPR003781">
    <property type="entry name" value="CoA-bd"/>
</dbReference>
<dbReference type="InterPro" id="IPR011761">
    <property type="entry name" value="ATP-grasp"/>
</dbReference>
<dbReference type="InterPro" id="IPR051538">
    <property type="entry name" value="Acyl-CoA_Synth/Transferase"/>
</dbReference>
<dbReference type="InterPro" id="IPR000182">
    <property type="entry name" value="GNAT_dom"/>
</dbReference>
<dbReference type="InterPro" id="IPR016102">
    <property type="entry name" value="Succinyl-CoA_synth-like"/>
</dbReference>
<dbReference type="Pfam" id="PF13380">
    <property type="entry name" value="CoA_binding_2"/>
    <property type="match status" value="1"/>
</dbReference>
<dbReference type="RefSeq" id="WP_054966290.1">
    <property type="nucleotide sequence ID" value="NZ_FMUN01000001.1"/>
</dbReference>
<dbReference type="OrthoDB" id="9807426at2"/>
<protein>
    <submittedName>
        <fullName evidence="8">Acetyltransferase</fullName>
    </submittedName>
</protein>
<dbReference type="Pfam" id="PF13302">
    <property type="entry name" value="Acetyltransf_3"/>
    <property type="match status" value="1"/>
</dbReference>
<evidence type="ECO:0000256" key="4">
    <source>
        <dbReference type="ARBA" id="ARBA00060888"/>
    </source>
</evidence>
<feature type="domain" description="ATP-grasp" evidence="6">
    <location>
        <begin position="496"/>
        <end position="532"/>
    </location>
</feature>
<reference evidence="9" key="1">
    <citation type="submission" date="2016-10" db="EMBL/GenBank/DDBJ databases">
        <authorList>
            <person name="Varghese N."/>
        </authorList>
    </citation>
    <scope>NUCLEOTIDE SEQUENCE [LARGE SCALE GENOMIC DNA]</scope>
    <source>
        <strain evidence="9">HL 19</strain>
    </source>
</reference>
<dbReference type="Pfam" id="PF19045">
    <property type="entry name" value="Ligase_CoA_2"/>
    <property type="match status" value="1"/>
</dbReference>
<dbReference type="SUPFAM" id="SSF55729">
    <property type="entry name" value="Acyl-CoA N-acyltransferases (Nat)"/>
    <property type="match status" value="1"/>
</dbReference>
<keyword evidence="2 5" id="KW-0547">Nucleotide-binding</keyword>
<dbReference type="Gene3D" id="3.40.630.30">
    <property type="match status" value="1"/>
</dbReference>
<dbReference type="FunFam" id="3.30.1490.20:FF:000020">
    <property type="entry name" value="Protein lysine acetyltransferase"/>
    <property type="match status" value="1"/>
</dbReference>
<dbReference type="EMBL" id="FMUN01000001">
    <property type="protein sequence ID" value="SCX82419.1"/>
    <property type="molecule type" value="Genomic_DNA"/>
</dbReference>
<dbReference type="GO" id="GO:0043758">
    <property type="term" value="F:acetate-CoA ligase (ADP-forming) activity"/>
    <property type="evidence" value="ECO:0007669"/>
    <property type="project" value="InterPro"/>
</dbReference>
<dbReference type="Gene3D" id="3.30.470.20">
    <property type="entry name" value="ATP-grasp fold, B domain"/>
    <property type="match status" value="1"/>
</dbReference>
<dbReference type="GO" id="GO:0005524">
    <property type="term" value="F:ATP binding"/>
    <property type="evidence" value="ECO:0007669"/>
    <property type="project" value="UniProtKB-UniRule"/>
</dbReference>
<evidence type="ECO:0000256" key="5">
    <source>
        <dbReference type="PROSITE-ProRule" id="PRU00409"/>
    </source>
</evidence>
<dbReference type="GO" id="GO:0046872">
    <property type="term" value="F:metal ion binding"/>
    <property type="evidence" value="ECO:0007669"/>
    <property type="project" value="InterPro"/>
</dbReference>
<evidence type="ECO:0000313" key="8">
    <source>
        <dbReference type="EMBL" id="SCX82419.1"/>
    </source>
</evidence>
<keyword evidence="1" id="KW-0436">Ligase</keyword>
<dbReference type="Proteomes" id="UP000183104">
    <property type="component" value="Unassembled WGS sequence"/>
</dbReference>
<dbReference type="STRING" id="381306.AN478_09110"/>
<dbReference type="PROSITE" id="PS50975">
    <property type="entry name" value="ATP_GRASP"/>
    <property type="match status" value="1"/>
</dbReference>
<proteinExistence type="inferred from homology"/>
<dbReference type="Pfam" id="PF13607">
    <property type="entry name" value="Succ_CoA_lig"/>
    <property type="match status" value="1"/>
</dbReference>
<keyword evidence="8" id="KW-0808">Transferase</keyword>
<dbReference type="Gene3D" id="3.30.1490.20">
    <property type="entry name" value="ATP-grasp fold, A domain"/>
    <property type="match status" value="1"/>
</dbReference>
<dbReference type="SUPFAM" id="SSF51735">
    <property type="entry name" value="NAD(P)-binding Rossmann-fold domains"/>
    <property type="match status" value="1"/>
</dbReference>
<dbReference type="PANTHER" id="PTHR43334:SF1">
    <property type="entry name" value="3-HYDROXYPROPIONATE--COA LIGASE [ADP-FORMING]"/>
    <property type="match status" value="1"/>
</dbReference>
<dbReference type="GO" id="GO:0016747">
    <property type="term" value="F:acyltransferase activity, transferring groups other than amino-acyl groups"/>
    <property type="evidence" value="ECO:0007669"/>
    <property type="project" value="InterPro"/>
</dbReference>
<dbReference type="PATRIC" id="fig|381306.5.peg.471"/>
<dbReference type="SMART" id="SM00881">
    <property type="entry name" value="CoA_binding"/>
    <property type="match status" value="1"/>
</dbReference>
<evidence type="ECO:0000256" key="2">
    <source>
        <dbReference type="ARBA" id="ARBA00022741"/>
    </source>
</evidence>
<dbReference type="Gene3D" id="3.40.50.720">
    <property type="entry name" value="NAD(P)-binding Rossmann-like Domain"/>
    <property type="match status" value="1"/>
</dbReference>
<evidence type="ECO:0000313" key="9">
    <source>
        <dbReference type="Proteomes" id="UP000183104"/>
    </source>
</evidence>
<gene>
    <name evidence="8" type="ORF">SAMN05661077_0581</name>
</gene>
<evidence type="ECO:0000259" key="6">
    <source>
        <dbReference type="PROSITE" id="PS50975"/>
    </source>
</evidence>
<organism evidence="8 9">
    <name type="scientific">Thiohalorhabdus denitrificans</name>
    <dbReference type="NCBI Taxonomy" id="381306"/>
    <lineage>
        <taxon>Bacteria</taxon>
        <taxon>Pseudomonadati</taxon>
        <taxon>Pseudomonadota</taxon>
        <taxon>Gammaproteobacteria</taxon>
        <taxon>Thiohalorhabdales</taxon>
        <taxon>Thiohalorhabdaceae</taxon>
        <taxon>Thiohalorhabdus</taxon>
    </lineage>
</organism>
<dbReference type="PANTHER" id="PTHR43334">
    <property type="entry name" value="ACETATE--COA LIGASE [ADP-FORMING]"/>
    <property type="match status" value="1"/>
</dbReference>
<dbReference type="Gene3D" id="3.40.50.261">
    <property type="entry name" value="Succinyl-CoA synthetase domains"/>
    <property type="match status" value="2"/>
</dbReference>
<evidence type="ECO:0000256" key="3">
    <source>
        <dbReference type="ARBA" id="ARBA00022840"/>
    </source>
</evidence>
<dbReference type="AlphaFoldDB" id="A0A0P9GJI4"/>